<feature type="chain" id="PRO_5008100242" description="Tetratricopeptide repeat protein" evidence="2">
    <location>
        <begin position="22"/>
        <end position="754"/>
    </location>
</feature>
<keyword evidence="4" id="KW-1185">Reference proteome</keyword>
<evidence type="ECO:0008006" key="5">
    <source>
        <dbReference type="Google" id="ProtNLM"/>
    </source>
</evidence>
<dbReference type="Proteomes" id="UP000078390">
    <property type="component" value="Unassembled WGS sequence"/>
</dbReference>
<feature type="repeat" description="TPR" evidence="1">
    <location>
        <begin position="698"/>
        <end position="731"/>
    </location>
</feature>
<dbReference type="InterPro" id="IPR013783">
    <property type="entry name" value="Ig-like_fold"/>
</dbReference>
<name>A0A179D662_9BACT</name>
<accession>A0A179D662</accession>
<dbReference type="PROSITE" id="PS50005">
    <property type="entry name" value="TPR"/>
    <property type="match status" value="1"/>
</dbReference>
<dbReference type="Gene3D" id="2.60.40.10">
    <property type="entry name" value="Immunoglobulins"/>
    <property type="match status" value="1"/>
</dbReference>
<dbReference type="Gene3D" id="1.25.40.10">
    <property type="entry name" value="Tetratricopeptide repeat domain"/>
    <property type="match status" value="1"/>
</dbReference>
<dbReference type="AlphaFoldDB" id="A0A179D662"/>
<keyword evidence="1" id="KW-0802">TPR repeat</keyword>
<dbReference type="InterPro" id="IPR036116">
    <property type="entry name" value="FN3_sf"/>
</dbReference>
<evidence type="ECO:0000313" key="4">
    <source>
        <dbReference type="Proteomes" id="UP000078390"/>
    </source>
</evidence>
<gene>
    <name evidence="3" type="ORF">TDIS_0858</name>
</gene>
<dbReference type="InterPro" id="IPR019734">
    <property type="entry name" value="TPR_rpt"/>
</dbReference>
<sequence length="754" mass="84528">MRKLVYLFLITFVFLTGNVLASQASKDKKSSSKVIYIPEKKLPRRVVILPPFVTGEAKIDQNFKKMLRGVVQNYMAGKGYIIRYASSLPEKVVSLALKTFNPKEIAKQLKDIDGFFTITVYQFSGVNVILLKHFKIDAELCLFDKKGQKLACWREDVSRRKIDIATDPIGLAAKVLGNVLSSSSQVRLKSLIFDWAYQVSSLVPGFSAATRKPKILRVITNVSDRTFKIGDRIVVALEGDPGLEATFDIGTFKQGIKMVEMERPGVYEGFYVVQKGDETQNQYLLVRLKNQQGESQEWLEFVPPINIDGIPPAPPKDLEARVEGKAVRLSWKCVDGTTTGFVVLRSCEPLSGYQEIARIGDLNFLDKEVKAGERYFYRVAALDKAGNRSSFVQIGPVNIPVTGVSLSGDLPAKLGRGTYTVEGLIKVPAGSKTVIDPGVRLAFNPEGKLVIEGELLAKEAIFEAKKGWWQGLEVKSGGKLNGEKIKILNAKRAVLVEGEASFKESFFYKGEEGLVVKGISTVLVEGGKISAFKEGIRVEDGSFSASRVTLRENKVALKVIKGEVKLEKVNFLENELNIESKVSLILKACFLGKDPLNFKIKGPITVVSYLNFPYPEGQEVKFDLKAFQKKGEELLAEGKKFLQEGNYGKACEKLEKAYKILHNEEIYYWLVYVYTLLEEDEKLARIIDRALEEFPYEVKIYQLAVRYYLFKDRVEEAKKLIERALKLQPNNPTLEAMKALVENRKTKIINGNTK</sequence>
<dbReference type="InterPro" id="IPR011990">
    <property type="entry name" value="TPR-like_helical_dom_sf"/>
</dbReference>
<proteinExistence type="predicted"/>
<dbReference type="EMBL" id="LWLG01000004">
    <property type="protein sequence ID" value="OAQ20932.1"/>
    <property type="molecule type" value="Genomic_DNA"/>
</dbReference>
<dbReference type="SUPFAM" id="SSF49265">
    <property type="entry name" value="Fibronectin type III"/>
    <property type="match status" value="1"/>
</dbReference>
<dbReference type="SUPFAM" id="SSF48452">
    <property type="entry name" value="TPR-like"/>
    <property type="match status" value="1"/>
</dbReference>
<feature type="signal peptide" evidence="2">
    <location>
        <begin position="1"/>
        <end position="21"/>
    </location>
</feature>
<dbReference type="STRING" id="999894.TDIS_0858"/>
<organism evidence="3 4">
    <name type="scientific">Thermosulfurimonas dismutans</name>
    <dbReference type="NCBI Taxonomy" id="999894"/>
    <lineage>
        <taxon>Bacteria</taxon>
        <taxon>Pseudomonadati</taxon>
        <taxon>Thermodesulfobacteriota</taxon>
        <taxon>Thermodesulfobacteria</taxon>
        <taxon>Thermodesulfobacteriales</taxon>
        <taxon>Thermodesulfobacteriaceae</taxon>
        <taxon>Thermosulfurimonas</taxon>
    </lineage>
</organism>
<reference evidence="3 4" key="1">
    <citation type="submission" date="2016-04" db="EMBL/GenBank/DDBJ databases">
        <title>Genome analysis of Thermosulfurimonas dismutans, the first thermophilic sulfur-disproportionating bacterium of the phylum Thermodesulfobacteria.</title>
        <authorList>
            <person name="Mardanov A.V."/>
            <person name="Beletsky A.V."/>
            <person name="Kadnikov V.V."/>
            <person name="Slobodkin A.I."/>
            <person name="Ravin N.V."/>
        </authorList>
    </citation>
    <scope>NUCLEOTIDE SEQUENCE [LARGE SCALE GENOMIC DNA]</scope>
    <source>
        <strain evidence="3 4">S95</strain>
    </source>
</reference>
<comment type="caution">
    <text evidence="3">The sequence shown here is derived from an EMBL/GenBank/DDBJ whole genome shotgun (WGS) entry which is preliminary data.</text>
</comment>
<evidence type="ECO:0000256" key="2">
    <source>
        <dbReference type="SAM" id="SignalP"/>
    </source>
</evidence>
<protein>
    <recommendedName>
        <fullName evidence="5">Tetratricopeptide repeat protein</fullName>
    </recommendedName>
</protein>
<evidence type="ECO:0000313" key="3">
    <source>
        <dbReference type="EMBL" id="OAQ20932.1"/>
    </source>
</evidence>
<evidence type="ECO:0000256" key="1">
    <source>
        <dbReference type="PROSITE-ProRule" id="PRU00339"/>
    </source>
</evidence>
<keyword evidence="2" id="KW-0732">Signal</keyword>